<comment type="function">
    <text evidence="7">Functions as a peptidoglycan terminase that cleaves nascent peptidoglycan strands endolytically to terminate their elongation.</text>
</comment>
<evidence type="ECO:0000313" key="10">
    <source>
        <dbReference type="Proteomes" id="UP000463224"/>
    </source>
</evidence>
<sequence>MSTEPANETTFGNRGEAPKPIVPKSASEALRPEEGTPPPRRSQGSRNQFVVFMNFVMSTVIFVVLVAGLAVYLGKREFDSPGPAQSTEMVLVKPATGVSEIALMLERRNLVSDRHVFRLGVRAAGADNALKAGEYEIKAGASMRDIMDLLVSGRSVLYSLTIPEGLTVSQAFDRIAKHEALTGEMPAELSPEGALIADTQRFTRGTTRAELIEKMTADQQSLVEETWQRRVEGLPLKNIDEFVTLASIVEKETGRADERSRVAAVFINRLKRGMRLQSDPTIIYGLFGGEGKPADRPIYRSDIDKPTPYNTYLIDGLPPTPIATPGRAALEAVANPSTTDELYFVADGTGGHVFAKTLDEHNENVARWRAIEKKKRDEAGEAGQDENGSN</sequence>
<keyword evidence="3 7" id="KW-1133">Transmembrane helix</keyword>
<evidence type="ECO:0000256" key="7">
    <source>
        <dbReference type="HAMAP-Rule" id="MF_02065"/>
    </source>
</evidence>
<dbReference type="GO" id="GO:0005886">
    <property type="term" value="C:plasma membrane"/>
    <property type="evidence" value="ECO:0007669"/>
    <property type="project" value="UniProtKB-SubCell"/>
</dbReference>
<comment type="similarity">
    <text evidence="7">Belongs to the transglycosylase MltG family.</text>
</comment>
<keyword evidence="2 7" id="KW-0812">Transmembrane</keyword>
<dbReference type="GO" id="GO:0071555">
    <property type="term" value="P:cell wall organization"/>
    <property type="evidence" value="ECO:0007669"/>
    <property type="project" value="UniProtKB-KW"/>
</dbReference>
<dbReference type="PANTHER" id="PTHR30518">
    <property type="entry name" value="ENDOLYTIC MUREIN TRANSGLYCOSYLASE"/>
    <property type="match status" value="1"/>
</dbReference>
<keyword evidence="7" id="KW-0997">Cell inner membrane</keyword>
<dbReference type="GO" id="GO:0009252">
    <property type="term" value="P:peptidoglycan biosynthetic process"/>
    <property type="evidence" value="ECO:0007669"/>
    <property type="project" value="UniProtKB-UniRule"/>
</dbReference>
<evidence type="ECO:0000313" key="9">
    <source>
        <dbReference type="EMBL" id="MVB00121.1"/>
    </source>
</evidence>
<dbReference type="Gene3D" id="3.30.1490.480">
    <property type="entry name" value="Endolytic murein transglycosylase"/>
    <property type="match status" value="1"/>
</dbReference>
<feature type="site" description="Important for catalytic activity" evidence="7">
    <location>
        <position position="252"/>
    </location>
</feature>
<comment type="caution">
    <text evidence="9">The sequence shown here is derived from an EMBL/GenBank/DDBJ whole genome shotgun (WGS) entry which is preliminary data.</text>
</comment>
<evidence type="ECO:0000256" key="8">
    <source>
        <dbReference type="SAM" id="MobiDB-lite"/>
    </source>
</evidence>
<evidence type="ECO:0000256" key="6">
    <source>
        <dbReference type="ARBA" id="ARBA00023316"/>
    </source>
</evidence>
<keyword evidence="4 7" id="KW-0472">Membrane</keyword>
<dbReference type="NCBIfam" id="TIGR00247">
    <property type="entry name" value="endolytic transglycosylase MltG"/>
    <property type="match status" value="1"/>
</dbReference>
<dbReference type="Pfam" id="PF02618">
    <property type="entry name" value="YceG"/>
    <property type="match status" value="1"/>
</dbReference>
<comment type="subcellular location">
    <subcellularLocation>
        <location evidence="7">Cell inner membrane</location>
        <topology evidence="7">Single-pass membrane protein</topology>
    </subcellularLocation>
</comment>
<dbReference type="AlphaFoldDB" id="A0A844QQ75"/>
<feature type="transmembrane region" description="Helical" evidence="7">
    <location>
        <begin position="49"/>
        <end position="73"/>
    </location>
</feature>
<evidence type="ECO:0000256" key="1">
    <source>
        <dbReference type="ARBA" id="ARBA00022475"/>
    </source>
</evidence>
<name>A0A844QQ75_9HYPH</name>
<keyword evidence="10" id="KW-1185">Reference proteome</keyword>
<protein>
    <recommendedName>
        <fullName evidence="7">Endolytic murein transglycosylase</fullName>
        <ecNumber evidence="7">4.2.2.29</ecNumber>
    </recommendedName>
    <alternativeName>
        <fullName evidence="7">Peptidoglycan lytic transglycosylase</fullName>
    </alternativeName>
    <alternativeName>
        <fullName evidence="7">Peptidoglycan polymerization terminase</fullName>
    </alternativeName>
</protein>
<organism evidence="9 10">
    <name type="scientific">Nitratireductor arenosus</name>
    <dbReference type="NCBI Taxonomy" id="2682096"/>
    <lineage>
        <taxon>Bacteria</taxon>
        <taxon>Pseudomonadati</taxon>
        <taxon>Pseudomonadota</taxon>
        <taxon>Alphaproteobacteria</taxon>
        <taxon>Hyphomicrobiales</taxon>
        <taxon>Phyllobacteriaceae</taxon>
        <taxon>Nitratireductor</taxon>
    </lineage>
</organism>
<comment type="catalytic activity">
    <reaction evidence="7">
        <text>a peptidoglycan chain = a peptidoglycan chain with N-acetyl-1,6-anhydromuramyl-[peptide] at the reducing end + a peptidoglycan chain with N-acetylglucosamine at the non-reducing end.</text>
        <dbReference type="EC" id="4.2.2.29"/>
    </reaction>
</comment>
<dbReference type="EMBL" id="WPHG01000011">
    <property type="protein sequence ID" value="MVB00121.1"/>
    <property type="molecule type" value="Genomic_DNA"/>
</dbReference>
<dbReference type="RefSeq" id="WP_156716026.1">
    <property type="nucleotide sequence ID" value="NZ_WPHG01000011.1"/>
</dbReference>
<keyword evidence="5 7" id="KW-0456">Lyase</keyword>
<dbReference type="HAMAP" id="MF_02065">
    <property type="entry name" value="MltG"/>
    <property type="match status" value="1"/>
</dbReference>
<dbReference type="EC" id="4.2.2.29" evidence="7"/>
<dbReference type="InterPro" id="IPR003770">
    <property type="entry name" value="MLTG-like"/>
</dbReference>
<feature type="region of interest" description="Disordered" evidence="8">
    <location>
        <begin position="371"/>
        <end position="390"/>
    </location>
</feature>
<dbReference type="PANTHER" id="PTHR30518:SF2">
    <property type="entry name" value="ENDOLYTIC MUREIN TRANSGLYCOSYLASE"/>
    <property type="match status" value="1"/>
</dbReference>
<proteinExistence type="inferred from homology"/>
<accession>A0A844QQ75</accession>
<evidence type="ECO:0000256" key="5">
    <source>
        <dbReference type="ARBA" id="ARBA00023239"/>
    </source>
</evidence>
<evidence type="ECO:0000256" key="2">
    <source>
        <dbReference type="ARBA" id="ARBA00022692"/>
    </source>
</evidence>
<evidence type="ECO:0000256" key="4">
    <source>
        <dbReference type="ARBA" id="ARBA00023136"/>
    </source>
</evidence>
<keyword evidence="6 7" id="KW-0961">Cell wall biogenesis/degradation</keyword>
<feature type="compositionally biased region" description="Polar residues" evidence="8">
    <location>
        <begin position="1"/>
        <end position="12"/>
    </location>
</feature>
<dbReference type="GO" id="GO:0008932">
    <property type="term" value="F:lytic endotransglycosylase activity"/>
    <property type="evidence" value="ECO:0007669"/>
    <property type="project" value="UniProtKB-UniRule"/>
</dbReference>
<dbReference type="Gene3D" id="3.30.160.60">
    <property type="entry name" value="Classic Zinc Finger"/>
    <property type="match status" value="1"/>
</dbReference>
<dbReference type="Proteomes" id="UP000463224">
    <property type="component" value="Unassembled WGS sequence"/>
</dbReference>
<dbReference type="CDD" id="cd08010">
    <property type="entry name" value="MltG_like"/>
    <property type="match status" value="1"/>
</dbReference>
<feature type="region of interest" description="Disordered" evidence="8">
    <location>
        <begin position="1"/>
        <end position="44"/>
    </location>
</feature>
<evidence type="ECO:0000256" key="3">
    <source>
        <dbReference type="ARBA" id="ARBA00022989"/>
    </source>
</evidence>
<keyword evidence="1 7" id="KW-1003">Cell membrane</keyword>
<gene>
    <name evidence="7 9" type="primary">mltG</name>
    <name evidence="9" type="ORF">GN330_23010</name>
</gene>
<reference evidence="9 10" key="1">
    <citation type="submission" date="2019-12" db="EMBL/GenBank/DDBJ databases">
        <title>Nitratireductor arenosus sp. nov., Isolated from sea sand, Jeju island, South Korea.</title>
        <authorList>
            <person name="Kim W."/>
        </authorList>
    </citation>
    <scope>NUCLEOTIDE SEQUENCE [LARGE SCALE GENOMIC DNA]</scope>
    <source>
        <strain evidence="9 10">CAU 1489</strain>
    </source>
</reference>